<dbReference type="Pfam" id="PF11638">
    <property type="entry name" value="DnaA_N"/>
    <property type="match status" value="1"/>
</dbReference>
<dbReference type="PANTHER" id="PTHR30050">
    <property type="entry name" value="CHROMOSOMAL REPLICATION INITIATOR PROTEIN DNAA"/>
    <property type="match status" value="1"/>
</dbReference>
<comment type="subcellular location">
    <subcellularLocation>
        <location evidence="8">Cytoplasm</location>
    </subcellularLocation>
</comment>
<dbReference type="Pfam" id="PF08299">
    <property type="entry name" value="Bac_DnaA_C"/>
    <property type="match status" value="1"/>
</dbReference>
<evidence type="ECO:0000313" key="14">
    <source>
        <dbReference type="EMBL" id="RAJ24874.1"/>
    </source>
</evidence>
<accession>A0A1A7R1V9</accession>
<dbReference type="EMBL" id="QLLQ01000005">
    <property type="protein sequence ID" value="RAJ24874.1"/>
    <property type="molecule type" value="Genomic_DNA"/>
</dbReference>
<dbReference type="AlphaFoldDB" id="A0A1A7R1V9"/>
<evidence type="ECO:0000256" key="8">
    <source>
        <dbReference type="HAMAP-Rule" id="MF_00377"/>
    </source>
</evidence>
<dbReference type="GO" id="GO:0005737">
    <property type="term" value="C:cytoplasm"/>
    <property type="evidence" value="ECO:0007669"/>
    <property type="project" value="UniProtKB-SubCell"/>
</dbReference>
<keyword evidence="4 8" id="KW-0547">Nucleotide-binding</keyword>
<dbReference type="Gene3D" id="3.30.300.180">
    <property type="match status" value="1"/>
</dbReference>
<dbReference type="InterPro" id="IPR013317">
    <property type="entry name" value="DnaA_dom"/>
</dbReference>
<dbReference type="InterPro" id="IPR024633">
    <property type="entry name" value="DnaA_N_dom"/>
</dbReference>
<protein>
    <recommendedName>
        <fullName evidence="8 9">Chromosomal replication initiator protein DnaA</fullName>
    </recommendedName>
</protein>
<reference evidence="14 15" key="1">
    <citation type="submission" date="2018-06" db="EMBL/GenBank/DDBJ databases">
        <title>Genomic Encyclopedia of Archaeal and Bacterial Type Strains, Phase II (KMG-II): from individual species to whole genera.</title>
        <authorList>
            <person name="Goeker M."/>
        </authorList>
    </citation>
    <scope>NUCLEOTIDE SEQUENCE [LARGE SCALE GENOMIC DNA]</scope>
    <source>
        <strain evidence="14 15">DSM 12408</strain>
    </source>
</reference>
<feature type="binding site" evidence="8">
    <location>
        <position position="186"/>
    </location>
    <ligand>
        <name>ATP</name>
        <dbReference type="ChEBI" id="CHEBI:30616"/>
    </ligand>
</feature>
<dbReference type="Gene3D" id="1.10.1750.10">
    <property type="match status" value="1"/>
</dbReference>
<dbReference type="Gene3D" id="1.10.8.60">
    <property type="match status" value="1"/>
</dbReference>
<keyword evidence="2 8" id="KW-0963">Cytoplasm</keyword>
<comment type="function">
    <text evidence="8 10">Plays an essential role in the initiation and regulation of chromosomal replication. ATP-DnaA binds to the origin of replication (oriC) to initiate formation of the DNA replication initiation complex once per cell cycle. Binds the DnaA box (a 9 base pair repeat at the origin) and separates the double-stranded (ds)DNA. Forms a right-handed helical filament on oriC DNA; dsDNA binds to the exterior of the filament while single-stranded (ss)DNA is stabiized in the filament's interior. The ATP-DnaA-oriC complex binds and stabilizes one strand of the AT-rich DNA unwinding element (DUE), permitting loading of DNA polymerase. After initiation quickly degrades to an ADP-DnaA complex that is not apt for DNA replication. Binds acidic phospholipids.</text>
</comment>
<evidence type="ECO:0000256" key="9">
    <source>
        <dbReference type="NCBIfam" id="TIGR00362"/>
    </source>
</evidence>
<dbReference type="PRINTS" id="PR00051">
    <property type="entry name" value="DNAA"/>
</dbReference>
<evidence type="ECO:0000313" key="15">
    <source>
        <dbReference type="Proteomes" id="UP000248987"/>
    </source>
</evidence>
<dbReference type="InterPro" id="IPR010921">
    <property type="entry name" value="Trp_repressor/repl_initiator"/>
</dbReference>
<evidence type="ECO:0000256" key="5">
    <source>
        <dbReference type="ARBA" id="ARBA00022840"/>
    </source>
</evidence>
<dbReference type="STRING" id="49280.A9996_05570"/>
<dbReference type="FunFam" id="3.40.50.300:FF:000668">
    <property type="entry name" value="Chromosomal replication initiator protein DnaA"/>
    <property type="match status" value="1"/>
</dbReference>
<feature type="binding site" evidence="8">
    <location>
        <position position="183"/>
    </location>
    <ligand>
        <name>ATP</name>
        <dbReference type="ChEBI" id="CHEBI:30616"/>
    </ligand>
</feature>
<name>A0A1A7R1V9_9FLAO</name>
<comment type="domain">
    <text evidence="8">Domain I is involved in oligomerization and binding regulators, domain II is flexibile and of varying length in different bacteria, domain III forms the AAA+ region, while domain IV binds dsDNA.</text>
</comment>
<dbReference type="CDD" id="cd06571">
    <property type="entry name" value="Bac_DnaA_C"/>
    <property type="match status" value="1"/>
</dbReference>
<dbReference type="SMART" id="SM00760">
    <property type="entry name" value="Bac_DnaA_C"/>
    <property type="match status" value="1"/>
</dbReference>
<evidence type="ECO:0000256" key="6">
    <source>
        <dbReference type="ARBA" id="ARBA00023121"/>
    </source>
</evidence>
<dbReference type="GO" id="GO:0006275">
    <property type="term" value="P:regulation of DNA replication"/>
    <property type="evidence" value="ECO:0007669"/>
    <property type="project" value="UniProtKB-UniRule"/>
</dbReference>
<dbReference type="GO" id="GO:0008289">
    <property type="term" value="F:lipid binding"/>
    <property type="evidence" value="ECO:0007669"/>
    <property type="project" value="UniProtKB-KW"/>
</dbReference>
<evidence type="ECO:0000256" key="11">
    <source>
        <dbReference type="RuleBase" id="RU004227"/>
    </source>
</evidence>
<dbReference type="InterPro" id="IPR038454">
    <property type="entry name" value="DnaA_N_sf"/>
</dbReference>
<comment type="similarity">
    <text evidence="1 8 11">Belongs to the DnaA family.</text>
</comment>
<dbReference type="GO" id="GO:0005886">
    <property type="term" value="C:plasma membrane"/>
    <property type="evidence" value="ECO:0007669"/>
    <property type="project" value="TreeGrafter"/>
</dbReference>
<dbReference type="PROSITE" id="PS01008">
    <property type="entry name" value="DNAA"/>
    <property type="match status" value="1"/>
</dbReference>
<dbReference type="SUPFAM" id="SSF52540">
    <property type="entry name" value="P-loop containing nucleoside triphosphate hydrolases"/>
    <property type="match status" value="1"/>
</dbReference>
<dbReference type="InterPro" id="IPR020591">
    <property type="entry name" value="Chromosome_initiator_DnaA-like"/>
</dbReference>
<comment type="caution">
    <text evidence="14">The sequence shown here is derived from an EMBL/GenBank/DDBJ whole genome shotgun (WGS) entry which is preliminary data.</text>
</comment>
<dbReference type="InterPro" id="IPR027417">
    <property type="entry name" value="P-loop_NTPase"/>
</dbReference>
<evidence type="ECO:0000256" key="1">
    <source>
        <dbReference type="ARBA" id="ARBA00006583"/>
    </source>
</evidence>
<dbReference type="GO" id="GO:0006270">
    <property type="term" value="P:DNA replication initiation"/>
    <property type="evidence" value="ECO:0007669"/>
    <property type="project" value="UniProtKB-UniRule"/>
</dbReference>
<dbReference type="GO" id="GO:0003688">
    <property type="term" value="F:DNA replication origin binding"/>
    <property type="evidence" value="ECO:0007669"/>
    <property type="project" value="UniProtKB-UniRule"/>
</dbReference>
<dbReference type="InterPro" id="IPR003593">
    <property type="entry name" value="AAA+_ATPase"/>
</dbReference>
<dbReference type="SUPFAM" id="SSF48295">
    <property type="entry name" value="TrpR-like"/>
    <property type="match status" value="1"/>
</dbReference>
<feature type="region of interest" description="Domain IV, binds dsDNA" evidence="8">
    <location>
        <begin position="356"/>
        <end position="475"/>
    </location>
</feature>
<dbReference type="CDD" id="cd00009">
    <property type="entry name" value="AAA"/>
    <property type="match status" value="1"/>
</dbReference>
<dbReference type="GO" id="GO:0005524">
    <property type="term" value="F:ATP binding"/>
    <property type="evidence" value="ECO:0007669"/>
    <property type="project" value="UniProtKB-UniRule"/>
</dbReference>
<proteinExistence type="inferred from homology"/>
<comment type="subunit">
    <text evidence="8">Oligomerizes as a right-handed, spiral filament on DNA at oriC.</text>
</comment>
<evidence type="ECO:0000259" key="13">
    <source>
        <dbReference type="SMART" id="SM00760"/>
    </source>
</evidence>
<evidence type="ECO:0000256" key="2">
    <source>
        <dbReference type="ARBA" id="ARBA00022490"/>
    </source>
</evidence>
<dbReference type="RefSeq" id="WP_066432052.1">
    <property type="nucleotide sequence ID" value="NZ_LZRN01000008.1"/>
</dbReference>
<organism evidence="14 15">
    <name type="scientific">Gelidibacter algens</name>
    <dbReference type="NCBI Taxonomy" id="49280"/>
    <lineage>
        <taxon>Bacteria</taxon>
        <taxon>Pseudomonadati</taxon>
        <taxon>Bacteroidota</taxon>
        <taxon>Flavobacteriia</taxon>
        <taxon>Flavobacteriales</taxon>
        <taxon>Flavobacteriaceae</taxon>
        <taxon>Gelidibacter</taxon>
    </lineage>
</organism>
<evidence type="ECO:0000259" key="12">
    <source>
        <dbReference type="SMART" id="SM00382"/>
    </source>
</evidence>
<dbReference type="PANTHER" id="PTHR30050:SF2">
    <property type="entry name" value="CHROMOSOMAL REPLICATION INITIATOR PROTEIN DNAA"/>
    <property type="match status" value="1"/>
</dbReference>
<feature type="domain" description="Chromosomal replication initiator DnaA C-terminal" evidence="13">
    <location>
        <begin position="383"/>
        <end position="452"/>
    </location>
</feature>
<evidence type="ECO:0000256" key="3">
    <source>
        <dbReference type="ARBA" id="ARBA00022705"/>
    </source>
</evidence>
<keyword evidence="5 8" id="KW-0067">ATP-binding</keyword>
<dbReference type="NCBIfam" id="TIGR00362">
    <property type="entry name" value="DnaA"/>
    <property type="match status" value="1"/>
</dbReference>
<feature type="binding site" evidence="8">
    <location>
        <position position="187"/>
    </location>
    <ligand>
        <name>ATP</name>
        <dbReference type="ChEBI" id="CHEBI:30616"/>
    </ligand>
</feature>
<evidence type="ECO:0000256" key="7">
    <source>
        <dbReference type="ARBA" id="ARBA00023125"/>
    </source>
</evidence>
<keyword evidence="7 8" id="KW-0238">DNA-binding</keyword>
<evidence type="ECO:0000256" key="4">
    <source>
        <dbReference type="ARBA" id="ARBA00022741"/>
    </source>
</evidence>
<dbReference type="Proteomes" id="UP000248987">
    <property type="component" value="Unassembled WGS sequence"/>
</dbReference>
<feature type="binding site" evidence="8">
    <location>
        <position position="185"/>
    </location>
    <ligand>
        <name>ATP</name>
        <dbReference type="ChEBI" id="CHEBI:30616"/>
    </ligand>
</feature>
<comment type="caution">
    <text evidence="8">Lacks conserved residue(s) required for the propagation of feature annotation.</text>
</comment>
<sequence>MEVTAQSVWNNCLSFIKDNIQPQAYKTWFEPITAVKLTDNALSIQVPSKFFYEWLEEHYVKILKVSLNKELGETAKLVYVIKMENTYGNKQPFTEKIPSSNRSTLKSQDVDIPLKNKNPELKNPFVIPGIRNVKIESQLNPNYSFENFLEGDSNRLARNAGLAVANKPGGTSFNPLLIFGGVGLGKTHLAHAIGIDIKDKYPEKTVLYISAEKFTQQYIDSVKKNNRNDFIHFYQIIDVLIIDDVQFLSGKSGTQDVFFHIFNHLHQNGKQVILTSDKAPVDMQDIEQRLLSRFKWGLSAELQSPDFETRVSILKNKLYRDGVEMEDDIIEYVAKHIKTNVRELEGAIISLIAQSSFNKKEITINLAKEIVEKFVKNTKREVSIDYIQKVVSDYFQMDVNTLQSKTRKRHIVQARQLAMFFAKKFTKASLASIGSQIGKRDHATVLHACKTVDNLSSTDKQFRKYVEDISKKLAL</sequence>
<dbReference type="InterPro" id="IPR013159">
    <property type="entry name" value="DnaA_C"/>
</dbReference>
<dbReference type="Gene3D" id="3.40.50.300">
    <property type="entry name" value="P-loop containing nucleotide triphosphate hydrolases"/>
    <property type="match status" value="1"/>
</dbReference>
<evidence type="ECO:0000256" key="10">
    <source>
        <dbReference type="RuleBase" id="RU000577"/>
    </source>
</evidence>
<dbReference type="Pfam" id="PF00308">
    <property type="entry name" value="Bac_DnaA"/>
    <property type="match status" value="1"/>
</dbReference>
<dbReference type="InterPro" id="IPR001957">
    <property type="entry name" value="Chromosome_initiator_DnaA"/>
</dbReference>
<dbReference type="HAMAP" id="MF_00377">
    <property type="entry name" value="DnaA_bact"/>
    <property type="match status" value="1"/>
</dbReference>
<feature type="domain" description="AAA+ ATPase" evidence="12">
    <location>
        <begin position="172"/>
        <end position="302"/>
    </location>
</feature>
<keyword evidence="6 8" id="KW-0446">Lipid-binding</keyword>
<gene>
    <name evidence="8" type="primary">dnaA</name>
    <name evidence="14" type="ORF">LX77_01873</name>
</gene>
<keyword evidence="3 8" id="KW-0235">DNA replication</keyword>
<dbReference type="InterPro" id="IPR018312">
    <property type="entry name" value="Chromosome_initiator_DnaA_CS"/>
</dbReference>
<dbReference type="OrthoDB" id="9807019at2"/>
<keyword evidence="15" id="KW-1185">Reference proteome</keyword>
<feature type="region of interest" description="Domain I, interacts with DnaA modulators" evidence="8">
    <location>
        <begin position="1"/>
        <end position="86"/>
    </location>
</feature>
<dbReference type="SMART" id="SM00382">
    <property type="entry name" value="AAA"/>
    <property type="match status" value="1"/>
</dbReference>